<sequence>MSAIIENELSVFIPSVRRELQEKDFAEMFCDWGIIDRVDFVEMTPPKSNWVKAFVHFERIYESDNMVFTVQYLENNNANVVYDYTMGGLDGTNIDNYSMNIYKNHCPVPKTTLNIHQLATNLDILKETTEKSLEEANQKIAEQEEKIQDLRQQLYEQEEKIQDLRQQLYEQDRIVRLLMSQKDFD</sequence>
<dbReference type="AlphaFoldDB" id="A0A6C0HTM1"/>
<reference evidence="2" key="1">
    <citation type="journal article" date="2020" name="Nature">
        <title>Giant virus diversity and host interactions through global metagenomics.</title>
        <authorList>
            <person name="Schulz F."/>
            <person name="Roux S."/>
            <person name="Paez-Espino D."/>
            <person name="Jungbluth S."/>
            <person name="Walsh D.A."/>
            <person name="Denef V.J."/>
            <person name="McMahon K.D."/>
            <person name="Konstantinidis K.T."/>
            <person name="Eloe-Fadrosh E.A."/>
            <person name="Kyrpides N.C."/>
            <person name="Woyke T."/>
        </authorList>
    </citation>
    <scope>NUCLEOTIDE SEQUENCE</scope>
    <source>
        <strain evidence="2">GVMAG-M-3300023184-168</strain>
    </source>
</reference>
<protein>
    <recommendedName>
        <fullName evidence="3">RRM domain-containing protein</fullName>
    </recommendedName>
</protein>
<evidence type="ECO:0000256" key="1">
    <source>
        <dbReference type="SAM" id="Coils"/>
    </source>
</evidence>
<name>A0A6C0HTM1_9ZZZZ</name>
<accession>A0A6C0HTM1</accession>
<evidence type="ECO:0000313" key="2">
    <source>
        <dbReference type="EMBL" id="QHT83495.1"/>
    </source>
</evidence>
<feature type="coiled-coil region" evidence="1">
    <location>
        <begin position="119"/>
        <end position="171"/>
    </location>
</feature>
<evidence type="ECO:0008006" key="3">
    <source>
        <dbReference type="Google" id="ProtNLM"/>
    </source>
</evidence>
<keyword evidence="1" id="KW-0175">Coiled coil</keyword>
<dbReference type="EMBL" id="MN740010">
    <property type="protein sequence ID" value="QHT83495.1"/>
    <property type="molecule type" value="Genomic_DNA"/>
</dbReference>
<proteinExistence type="predicted"/>
<organism evidence="2">
    <name type="scientific">viral metagenome</name>
    <dbReference type="NCBI Taxonomy" id="1070528"/>
    <lineage>
        <taxon>unclassified sequences</taxon>
        <taxon>metagenomes</taxon>
        <taxon>organismal metagenomes</taxon>
    </lineage>
</organism>